<name>A0A0F3GP45_9BACT</name>
<gene>
    <name evidence="2" type="ORF">MBAV_004151</name>
</gene>
<dbReference type="GO" id="GO:0003676">
    <property type="term" value="F:nucleic acid binding"/>
    <property type="evidence" value="ECO:0007669"/>
    <property type="project" value="InterPro"/>
</dbReference>
<sequence length="152" mass="17686">MIRKEKHIVSLLYHNPYLIIEENDLIIEKKTEVFLESVGRADIIFTLEGAIYIVEVKKGTLKTRVVDQVIRYIDVFKADGHKDVRGIIVGKQPPDSSKLTAYLEAKNTYRIKPLFLEHDIPIQCKRCSKCNRINFANAHKCRWCGEVLMKIW</sequence>
<protein>
    <submittedName>
        <fullName evidence="2">Protein belonging to Uncharacterized protein family UPF0286</fullName>
    </submittedName>
</protein>
<dbReference type="InterPro" id="IPR011856">
    <property type="entry name" value="tRNA_endonuc-like_dom_sf"/>
</dbReference>
<evidence type="ECO:0000313" key="2">
    <source>
        <dbReference type="EMBL" id="KJU83651.1"/>
    </source>
</evidence>
<dbReference type="GO" id="GO:0004519">
    <property type="term" value="F:endonuclease activity"/>
    <property type="evidence" value="ECO:0007669"/>
    <property type="project" value="InterPro"/>
</dbReference>
<organism evidence="2 3">
    <name type="scientific">Candidatus Magnetobacterium bavaricum</name>
    <dbReference type="NCBI Taxonomy" id="29290"/>
    <lineage>
        <taxon>Bacteria</taxon>
        <taxon>Pseudomonadati</taxon>
        <taxon>Nitrospirota</taxon>
        <taxon>Thermodesulfovibrionia</taxon>
        <taxon>Thermodesulfovibrionales</taxon>
        <taxon>Candidatus Magnetobacteriaceae</taxon>
        <taxon>Candidatus Magnetobacterium</taxon>
    </lineage>
</organism>
<proteinExistence type="predicted"/>
<dbReference type="InterPro" id="IPR048301">
    <property type="entry name" value="NucS_C"/>
</dbReference>
<dbReference type="Proteomes" id="UP000033423">
    <property type="component" value="Unassembled WGS sequence"/>
</dbReference>
<dbReference type="AlphaFoldDB" id="A0A0F3GP45"/>
<dbReference type="EMBL" id="LACI01001798">
    <property type="protein sequence ID" value="KJU83651.1"/>
    <property type="molecule type" value="Genomic_DNA"/>
</dbReference>
<reference evidence="2 3" key="1">
    <citation type="submission" date="2015-02" db="EMBL/GenBank/DDBJ databases">
        <title>Single-cell genomics of uncultivated deep-branching MTB reveals a conserved set of magnetosome genes.</title>
        <authorList>
            <person name="Kolinko S."/>
            <person name="Richter M."/>
            <person name="Glockner F.O."/>
            <person name="Brachmann A."/>
            <person name="Schuler D."/>
        </authorList>
    </citation>
    <scope>NUCLEOTIDE SEQUENCE [LARGE SCALE GENOMIC DNA]</scope>
    <source>
        <strain evidence="2">TM-1</strain>
    </source>
</reference>
<accession>A0A0F3GP45</accession>
<dbReference type="Gene3D" id="3.40.1350.10">
    <property type="match status" value="1"/>
</dbReference>
<evidence type="ECO:0000313" key="3">
    <source>
        <dbReference type="Proteomes" id="UP000033423"/>
    </source>
</evidence>
<keyword evidence="3" id="KW-1185">Reference proteome</keyword>
<feature type="domain" description="Endonuclease NucS C-terminal" evidence="1">
    <location>
        <begin position="5"/>
        <end position="92"/>
    </location>
</feature>
<dbReference type="Pfam" id="PF01939">
    <property type="entry name" value="NucS_C"/>
    <property type="match status" value="1"/>
</dbReference>
<evidence type="ECO:0000259" key="1">
    <source>
        <dbReference type="Pfam" id="PF01939"/>
    </source>
</evidence>
<comment type="caution">
    <text evidence="2">The sequence shown here is derived from an EMBL/GenBank/DDBJ whole genome shotgun (WGS) entry which is preliminary data.</text>
</comment>